<evidence type="ECO:0000259" key="1">
    <source>
        <dbReference type="SMART" id="SM00746"/>
    </source>
</evidence>
<organism evidence="2 3">
    <name type="scientific">Candidatus Uhrbacteria bacterium GW2011_GWF2_46_218</name>
    <dbReference type="NCBI Taxonomy" id="1619001"/>
    <lineage>
        <taxon>Bacteria</taxon>
        <taxon>Candidatus Uhriibacteriota</taxon>
    </lineage>
</organism>
<evidence type="ECO:0000313" key="3">
    <source>
        <dbReference type="Proteomes" id="UP000034705"/>
    </source>
</evidence>
<dbReference type="InterPro" id="IPR012348">
    <property type="entry name" value="RNR-like"/>
</dbReference>
<dbReference type="Gene3D" id="1.10.620.20">
    <property type="entry name" value="Ribonucleotide Reductase, subunit A"/>
    <property type="match status" value="1"/>
</dbReference>
<dbReference type="InterPro" id="IPR009078">
    <property type="entry name" value="Ferritin-like_SF"/>
</dbReference>
<dbReference type="Proteomes" id="UP000034705">
    <property type="component" value="Unassembled WGS sequence"/>
</dbReference>
<dbReference type="SMART" id="SM00746">
    <property type="entry name" value="TRASH"/>
    <property type="match status" value="1"/>
</dbReference>
<dbReference type="SUPFAM" id="SSF47240">
    <property type="entry name" value="Ferritin-like"/>
    <property type="match status" value="1"/>
</dbReference>
<dbReference type="EMBL" id="LCMG01000005">
    <property type="protein sequence ID" value="KKU33996.1"/>
    <property type="molecule type" value="Genomic_DNA"/>
</dbReference>
<dbReference type="AlphaFoldDB" id="A0A0G1PML3"/>
<reference evidence="2 3" key="1">
    <citation type="journal article" date="2015" name="Nature">
        <title>rRNA introns, odd ribosomes, and small enigmatic genomes across a large radiation of phyla.</title>
        <authorList>
            <person name="Brown C.T."/>
            <person name="Hug L.A."/>
            <person name="Thomas B.C."/>
            <person name="Sharon I."/>
            <person name="Castelle C.J."/>
            <person name="Singh A."/>
            <person name="Wilkins M.J."/>
            <person name="Williams K.H."/>
            <person name="Banfield J.F."/>
        </authorList>
    </citation>
    <scope>NUCLEOTIDE SEQUENCE [LARGE SCALE GENOMIC DNA]</scope>
</reference>
<feature type="domain" description="TRASH" evidence="1">
    <location>
        <begin position="14"/>
        <end position="52"/>
    </location>
</feature>
<gene>
    <name evidence="2" type="ORF">UX45_C0005G0006</name>
</gene>
<evidence type="ECO:0000313" key="2">
    <source>
        <dbReference type="EMBL" id="KKU33996.1"/>
    </source>
</evidence>
<dbReference type="InterPro" id="IPR011017">
    <property type="entry name" value="TRASH_dom"/>
</dbReference>
<comment type="caution">
    <text evidence="2">The sequence shown here is derived from an EMBL/GenBank/DDBJ whole genome shotgun (WGS) entry which is preliminary data.</text>
</comment>
<protein>
    <recommendedName>
        <fullName evidence="1">TRASH domain-containing protein</fullName>
    </recommendedName>
</protein>
<dbReference type="GO" id="GO:0016491">
    <property type="term" value="F:oxidoreductase activity"/>
    <property type="evidence" value="ECO:0007669"/>
    <property type="project" value="InterPro"/>
</dbReference>
<sequence length="65" mass="7483">MNQENALGELIRACDVCGIPLEDMPDMITREEEGKLQTFCSDKCYKEYLENPELYGDFSEEEVAE</sequence>
<name>A0A0G1PML3_9BACT</name>
<accession>A0A0G1PML3</accession>
<proteinExistence type="predicted"/>